<evidence type="ECO:0000313" key="3">
    <source>
        <dbReference type="EMBL" id="KQB41541.1"/>
    </source>
</evidence>
<sequence>MSKYLLIGGAGFIGAAIAKKLVLAGNEVSILELPGSYVDRLDVIKEKINLYYGNLNQVDVIKDLILENDINVVLHLASSLIPSSSQSQYVEDIEKVVIPTINLLPLFSELNIKLIFFSSGGAIYGENLNGSLSENHLLAPISYYGQAKLLMEESIKFESRKSGLDYIILRPSNPYGIGQSLYGKQGLIATCIHNILNRKTIQIWGDGSVVRDYIYIDDFVEIVINVINMATSREIYNIGSGNGHSVNEIIEMLKKIVDKTIEVEYVQNRAVDASSIILDISKLKNIINFEYTSLETGIKNFLLYESSDKPI</sequence>
<dbReference type="Proteomes" id="UP000050443">
    <property type="component" value="Unassembled WGS sequence"/>
</dbReference>
<evidence type="ECO:0000259" key="2">
    <source>
        <dbReference type="Pfam" id="PF01370"/>
    </source>
</evidence>
<dbReference type="Gene3D" id="3.90.25.10">
    <property type="entry name" value="UDP-galactose 4-epimerase, domain 1"/>
    <property type="match status" value="1"/>
</dbReference>
<dbReference type="Pfam" id="PF01370">
    <property type="entry name" value="Epimerase"/>
    <property type="match status" value="1"/>
</dbReference>
<comment type="similarity">
    <text evidence="1">Belongs to the NAD(P)-dependent epimerase/dehydratase family.</text>
</comment>
<dbReference type="STRING" id="362413.RC62_3886"/>
<comment type="caution">
    <text evidence="3">The sequence shown here is derived from an EMBL/GenBank/DDBJ whole genome shotgun (WGS) entry which is preliminary data.</text>
</comment>
<dbReference type="EMBL" id="JRLF01000007">
    <property type="protein sequence ID" value="KQB41541.1"/>
    <property type="molecule type" value="Genomic_DNA"/>
</dbReference>
<dbReference type="InterPro" id="IPR036291">
    <property type="entry name" value="NAD(P)-bd_dom_sf"/>
</dbReference>
<reference evidence="3 4" key="1">
    <citation type="submission" date="2014-09" db="EMBL/GenBank/DDBJ databases">
        <title>Genome sequence of Flavobacterium aquidurense RC62.</title>
        <authorList>
            <person name="Kim J.F."/>
            <person name="Kwak M.-J."/>
        </authorList>
    </citation>
    <scope>NUCLEOTIDE SEQUENCE [LARGE SCALE GENOMIC DNA]</scope>
    <source>
        <strain evidence="3 4">RC62</strain>
    </source>
</reference>
<evidence type="ECO:0000256" key="1">
    <source>
        <dbReference type="ARBA" id="ARBA00007637"/>
    </source>
</evidence>
<name>A0A0Q0W4J5_9FLAO</name>
<dbReference type="PRINTS" id="PR01713">
    <property type="entry name" value="NUCEPIMERASE"/>
</dbReference>
<dbReference type="InterPro" id="IPR001509">
    <property type="entry name" value="Epimerase_deHydtase"/>
</dbReference>
<dbReference type="Gene3D" id="3.40.50.720">
    <property type="entry name" value="NAD(P)-binding Rossmann-like Domain"/>
    <property type="match status" value="1"/>
</dbReference>
<dbReference type="SUPFAM" id="SSF51735">
    <property type="entry name" value="NAD(P)-binding Rossmann-fold domains"/>
    <property type="match status" value="1"/>
</dbReference>
<dbReference type="PANTHER" id="PTHR43000">
    <property type="entry name" value="DTDP-D-GLUCOSE 4,6-DEHYDRATASE-RELATED"/>
    <property type="match status" value="1"/>
</dbReference>
<dbReference type="RefSeq" id="WP_055093116.1">
    <property type="nucleotide sequence ID" value="NZ_JRLF01000007.1"/>
</dbReference>
<organism evidence="3 4">
    <name type="scientific">Flavobacterium aquidurense</name>
    <dbReference type="NCBI Taxonomy" id="362413"/>
    <lineage>
        <taxon>Bacteria</taxon>
        <taxon>Pseudomonadati</taxon>
        <taxon>Bacteroidota</taxon>
        <taxon>Flavobacteriia</taxon>
        <taxon>Flavobacteriales</taxon>
        <taxon>Flavobacteriaceae</taxon>
        <taxon>Flavobacterium</taxon>
    </lineage>
</organism>
<protein>
    <submittedName>
        <fullName evidence="3">NAD-dependent epimerase/dehydratase family protein</fullName>
    </submittedName>
</protein>
<accession>A0A0Q0W4J5</accession>
<dbReference type="OrthoDB" id="8967463at2"/>
<proteinExistence type="inferred from homology"/>
<evidence type="ECO:0000313" key="4">
    <source>
        <dbReference type="Proteomes" id="UP000050443"/>
    </source>
</evidence>
<dbReference type="PATRIC" id="fig|362413.3.peg.3812"/>
<gene>
    <name evidence="3" type="ORF">RC62_3886</name>
</gene>
<feature type="domain" description="NAD-dependent epimerase/dehydratase" evidence="2">
    <location>
        <begin position="5"/>
        <end position="239"/>
    </location>
</feature>
<dbReference type="AlphaFoldDB" id="A0A0Q0W4J5"/>